<dbReference type="HOGENOM" id="CLU_1631130_0_0_1"/>
<dbReference type="VEuPathDB" id="MicrosporidiaDB:THOM_0696"/>
<evidence type="ECO:0000313" key="2">
    <source>
        <dbReference type="Proteomes" id="UP000011185"/>
    </source>
</evidence>
<sequence length="163" mass="19410">VLLYWITLYMELLSGFMCVILVQEDLKYLLEQLEDNVECYSVLINEINHRLYEAHHRGKGCPFDSDILVDLAFTINEFITEYKSEDAFWSKRGVVIGKYAHIYDSWFLESLSSFTVDDLDWCTDAMEKLVQNKIDSKFRNRRSTWMIIKKKRVLKYIENKAQN</sequence>
<evidence type="ECO:0000313" key="1">
    <source>
        <dbReference type="EMBL" id="ELQ76320.1"/>
    </source>
</evidence>
<reference evidence="1 2" key="1">
    <citation type="journal article" date="2012" name="PLoS Pathog.">
        <title>The genome of the obligate intracellular parasite Trachipleistophora hominis: new insights into microsporidian genome dynamics and reductive evolution.</title>
        <authorList>
            <person name="Heinz E."/>
            <person name="Williams T.A."/>
            <person name="Nakjang S."/>
            <person name="Noel C.J."/>
            <person name="Swan D.C."/>
            <person name="Goldberg A.V."/>
            <person name="Harris S.R."/>
            <person name="Weinmaier T."/>
            <person name="Markert S."/>
            <person name="Becher D."/>
            <person name="Bernhardt J."/>
            <person name="Dagan T."/>
            <person name="Hacker C."/>
            <person name="Lucocq J.M."/>
            <person name="Schweder T."/>
            <person name="Rattei T."/>
            <person name="Hall N."/>
            <person name="Hirt R.P."/>
            <person name="Embley T.M."/>
        </authorList>
    </citation>
    <scope>NUCLEOTIDE SEQUENCE [LARGE SCALE GENOMIC DNA]</scope>
</reference>
<protein>
    <submittedName>
        <fullName evidence="1">Uncharacterized protein</fullName>
    </submittedName>
</protein>
<dbReference type="Proteomes" id="UP000011185">
    <property type="component" value="Unassembled WGS sequence"/>
</dbReference>
<dbReference type="EMBL" id="JH993855">
    <property type="protein sequence ID" value="ELQ76320.1"/>
    <property type="molecule type" value="Genomic_DNA"/>
</dbReference>
<proteinExistence type="predicted"/>
<dbReference type="AlphaFoldDB" id="L7JYD4"/>
<feature type="non-terminal residue" evidence="1">
    <location>
        <position position="1"/>
    </location>
</feature>
<name>L7JYD4_TRAHO</name>
<accession>L7JYD4</accession>
<keyword evidence="2" id="KW-1185">Reference proteome</keyword>
<organism evidence="1 2">
    <name type="scientific">Trachipleistophora hominis</name>
    <name type="common">Microsporidian parasite</name>
    <dbReference type="NCBI Taxonomy" id="72359"/>
    <lineage>
        <taxon>Eukaryota</taxon>
        <taxon>Fungi</taxon>
        <taxon>Fungi incertae sedis</taxon>
        <taxon>Microsporidia</taxon>
        <taxon>Pleistophoridae</taxon>
        <taxon>Trachipleistophora</taxon>
    </lineage>
</organism>
<dbReference type="InParanoid" id="L7JYD4"/>
<gene>
    <name evidence="1" type="ORF">THOM_0696</name>
</gene>